<comment type="caution">
    <text evidence="1">The sequence shown here is derived from an EMBL/GenBank/DDBJ whole genome shotgun (WGS) entry which is preliminary data.</text>
</comment>
<dbReference type="GO" id="GO:0047355">
    <property type="term" value="F:CDP-glycerol glycerophosphotransferase activity"/>
    <property type="evidence" value="ECO:0007669"/>
    <property type="project" value="InterPro"/>
</dbReference>
<dbReference type="Proteomes" id="UP000176303">
    <property type="component" value="Unassembled WGS sequence"/>
</dbReference>
<evidence type="ECO:0000313" key="2">
    <source>
        <dbReference type="Proteomes" id="UP000176303"/>
    </source>
</evidence>
<accession>A0A1F7U2A2</accession>
<organism evidence="1 2">
    <name type="scientific">Candidatus Uhrbacteria bacterium RIFCSPHIGHO2_02_FULL_57_19</name>
    <dbReference type="NCBI Taxonomy" id="1802391"/>
    <lineage>
        <taxon>Bacteria</taxon>
        <taxon>Candidatus Uhriibacteriota</taxon>
    </lineage>
</organism>
<dbReference type="STRING" id="1802391.A3D72_01090"/>
<protein>
    <recommendedName>
        <fullName evidence="3">Glycosyltransferase subfamily 4-like N-terminal domain-containing protein</fullName>
    </recommendedName>
</protein>
<evidence type="ECO:0000313" key="1">
    <source>
        <dbReference type="EMBL" id="OGL72413.1"/>
    </source>
</evidence>
<dbReference type="EMBL" id="MGDZ01000064">
    <property type="protein sequence ID" value="OGL72413.1"/>
    <property type="molecule type" value="Genomic_DNA"/>
</dbReference>
<evidence type="ECO:0008006" key="3">
    <source>
        <dbReference type="Google" id="ProtNLM"/>
    </source>
</evidence>
<name>A0A1F7U2A2_9BACT</name>
<sequence>MKTVFITISRGSIARNILHSDVVRILRERGVRIVLLAPAWEDSQFRNEFGGEGVNFAPLVDPRQNFCDRIIVGIHKGLVYNATTVLRDRYGFLSRSETNAFRRVAKRTVFKPLRRFGFLKEAVRWIDLWLRPARDYDDLFRRERPSAVFTTNPTETADAQVMKAARRHGVKIIAMPKSWDNLPKLSFRVKPDLLLLWGPALTPHALRYQHIEESWIRLVGVPQFDVLSDSKMIMTREEFFRSIGADPDRKLIVFGSEGKVTPGDPELAEILAGMVGRDLLGVPSQLYIRPYFALRGEEEKFSALIRRPRVIIDHWFTRTQGFRDSWDYTLRHAKHFANLMRHMDVMVTHASTLAIDAAANDRPVVHVGFGGHETKSYGDSTLRWYDSAHYAGVMAERGSRLVKNPDDLRQALSAYLQNPSLDGEGRARLRERYCYRLDGGAGGRIARAILSLIGAEG</sequence>
<dbReference type="GO" id="GO:0016020">
    <property type="term" value="C:membrane"/>
    <property type="evidence" value="ECO:0007669"/>
    <property type="project" value="InterPro"/>
</dbReference>
<dbReference type="AlphaFoldDB" id="A0A1F7U2A2"/>
<dbReference type="Pfam" id="PF04464">
    <property type="entry name" value="Glyphos_transf"/>
    <property type="match status" value="1"/>
</dbReference>
<reference evidence="1 2" key="1">
    <citation type="journal article" date="2016" name="Nat. Commun.">
        <title>Thousands of microbial genomes shed light on interconnected biogeochemical processes in an aquifer system.</title>
        <authorList>
            <person name="Anantharaman K."/>
            <person name="Brown C.T."/>
            <person name="Hug L.A."/>
            <person name="Sharon I."/>
            <person name="Castelle C.J."/>
            <person name="Probst A.J."/>
            <person name="Thomas B.C."/>
            <person name="Singh A."/>
            <person name="Wilkins M.J."/>
            <person name="Karaoz U."/>
            <person name="Brodie E.L."/>
            <person name="Williams K.H."/>
            <person name="Hubbard S.S."/>
            <person name="Banfield J.F."/>
        </authorList>
    </citation>
    <scope>NUCLEOTIDE SEQUENCE [LARGE SCALE GENOMIC DNA]</scope>
</reference>
<proteinExistence type="predicted"/>
<dbReference type="SUPFAM" id="SSF53756">
    <property type="entry name" value="UDP-Glycosyltransferase/glycogen phosphorylase"/>
    <property type="match status" value="1"/>
</dbReference>
<dbReference type="InterPro" id="IPR007554">
    <property type="entry name" value="Glycerophosphate_synth"/>
</dbReference>
<gene>
    <name evidence="1" type="ORF">A3D72_01090</name>
</gene>